<dbReference type="AlphaFoldDB" id="A0A9Q4KZH7"/>
<dbReference type="Pfam" id="PF14344">
    <property type="entry name" value="DUF4397"/>
    <property type="match status" value="1"/>
</dbReference>
<reference evidence="2" key="1">
    <citation type="submission" date="2022-06" db="EMBL/GenBank/DDBJ databases">
        <title>Natrinema sp. a new haloarchaeum isolate from saline soil.</title>
        <authorList>
            <person name="Strakova D."/>
            <person name="Galisteo C."/>
            <person name="Sanchez-Porro C."/>
            <person name="Ventosa A."/>
        </authorList>
    </citation>
    <scope>NUCLEOTIDE SEQUENCE</scope>
    <source>
        <strain evidence="2">S1CR25-10</strain>
    </source>
</reference>
<keyword evidence="3" id="KW-1185">Reference proteome</keyword>
<dbReference type="Proteomes" id="UP001154061">
    <property type="component" value="Unassembled WGS sequence"/>
</dbReference>
<evidence type="ECO:0000259" key="1">
    <source>
        <dbReference type="Pfam" id="PF14344"/>
    </source>
</evidence>
<dbReference type="RefSeq" id="WP_277522587.1">
    <property type="nucleotide sequence ID" value="NZ_JAMQOT010000005.1"/>
</dbReference>
<organism evidence="2 3">
    <name type="scientific">Natrinema salsiterrestre</name>
    <dbReference type="NCBI Taxonomy" id="2950540"/>
    <lineage>
        <taxon>Archaea</taxon>
        <taxon>Methanobacteriati</taxon>
        <taxon>Methanobacteriota</taxon>
        <taxon>Stenosarchaea group</taxon>
        <taxon>Halobacteria</taxon>
        <taxon>Halobacteriales</taxon>
        <taxon>Natrialbaceae</taxon>
        <taxon>Natrinema</taxon>
    </lineage>
</organism>
<accession>A0A9Q4KZH7</accession>
<evidence type="ECO:0000313" key="2">
    <source>
        <dbReference type="EMBL" id="MDF9746918.1"/>
    </source>
</evidence>
<feature type="domain" description="DUF4397" evidence="1">
    <location>
        <begin position="77"/>
        <end position="196"/>
    </location>
</feature>
<evidence type="ECO:0000313" key="3">
    <source>
        <dbReference type="Proteomes" id="UP001154061"/>
    </source>
</evidence>
<name>A0A9Q4KZH7_9EURY</name>
<protein>
    <submittedName>
        <fullName evidence="2">DUF4397 domain-containing protein</fullName>
    </submittedName>
</protein>
<comment type="caution">
    <text evidence="2">The sequence shown here is derived from an EMBL/GenBank/DDBJ whole genome shotgun (WGS) entry which is preliminary data.</text>
</comment>
<gene>
    <name evidence="2" type="ORF">NDI89_15110</name>
</gene>
<dbReference type="EMBL" id="JAMQOT010000005">
    <property type="protein sequence ID" value="MDF9746918.1"/>
    <property type="molecule type" value="Genomic_DNA"/>
</dbReference>
<proteinExistence type="predicted"/>
<sequence>MAHRTAHAIGLVTLLLIATVAWGIAAPVGATTDADESAADEQLEERKQTIDPTATERAIVQGDNESADDESEEANTSRIRIVHLSPLIPEITADVGFETVAENLSFGTVSDYEVVEAGETDLEVETTENGDEILETEQTLEPAGSYSFVVIGDVTANETVQFQPALLRDEFEAPNESEASIRFIHGSPDVSAVDVTVAETNTTIAENVSYREDSDYVTVPAGNVTLEVREAADDNSGEIIRHVNLSLESGTIYSAAVTGYRNPDETPVDVPLNVGVFEDARLENESNESE</sequence>
<dbReference type="InterPro" id="IPR025510">
    <property type="entry name" value="DUF4397"/>
</dbReference>